<dbReference type="InterPro" id="IPR009045">
    <property type="entry name" value="Zn_M74/Hedgehog-like"/>
</dbReference>
<evidence type="ECO:0000313" key="3">
    <source>
        <dbReference type="Proteomes" id="UP000290637"/>
    </source>
</evidence>
<dbReference type="OrthoDB" id="7059468at2"/>
<dbReference type="Gene3D" id="3.30.1380.10">
    <property type="match status" value="1"/>
</dbReference>
<dbReference type="InterPro" id="IPR039561">
    <property type="entry name" value="Peptidase_M15C"/>
</dbReference>
<dbReference type="AlphaFoldDB" id="A0A4P6L368"/>
<dbReference type="SUPFAM" id="SSF55166">
    <property type="entry name" value="Hedgehog/DD-peptidase"/>
    <property type="match status" value="1"/>
</dbReference>
<proteinExistence type="predicted"/>
<evidence type="ECO:0000313" key="2">
    <source>
        <dbReference type="EMBL" id="QBE65911.1"/>
    </source>
</evidence>
<reference evidence="2 3" key="1">
    <citation type="submission" date="2019-02" db="EMBL/GenBank/DDBJ databases">
        <title>Draft Genome Sequences of Six Type Strains of the Genus Massilia.</title>
        <authorList>
            <person name="Miess H."/>
            <person name="Frediansyhah A."/>
            <person name="Gross H."/>
        </authorList>
    </citation>
    <scope>NUCLEOTIDE SEQUENCE [LARGE SCALE GENOMIC DNA]</scope>
    <source>
        <strain evidence="2 3">DSM 17473</strain>
    </source>
</reference>
<organism evidence="2 3">
    <name type="scientific">Pseudoduganella lutea</name>
    <dbReference type="NCBI Taxonomy" id="321985"/>
    <lineage>
        <taxon>Bacteria</taxon>
        <taxon>Pseudomonadati</taxon>
        <taxon>Pseudomonadota</taxon>
        <taxon>Betaproteobacteria</taxon>
        <taxon>Burkholderiales</taxon>
        <taxon>Oxalobacteraceae</taxon>
        <taxon>Telluria group</taxon>
        <taxon>Pseudoduganella</taxon>
    </lineage>
</organism>
<accession>A0A4P6L368</accession>
<sequence>MSAGSSHSALMVDRDMARLAPAFAQAVRAALDECNAKAASLDAILYEGYRSQALQALYYQRGRTVRPPQVPVTNAPTNLQSWHGYGLAVDIVHRTGFWAPPEGEAWFHQVAAIFRRHDCNWGGDWQRPDLAHFQWAACPASPSDAARELVRTRGLLAVWDHFGARRPAPAGSADA</sequence>
<dbReference type="KEGG" id="plue:EWM63_25420"/>
<dbReference type="Pfam" id="PF13539">
    <property type="entry name" value="Peptidase_M15_4"/>
    <property type="match status" value="1"/>
</dbReference>
<dbReference type="CDD" id="cd14845">
    <property type="entry name" value="L-Ala-D-Glu_peptidase_like"/>
    <property type="match status" value="1"/>
</dbReference>
<dbReference type="GO" id="GO:0008233">
    <property type="term" value="F:peptidase activity"/>
    <property type="evidence" value="ECO:0007669"/>
    <property type="project" value="InterPro"/>
</dbReference>
<protein>
    <submittedName>
        <fullName evidence="2">M15 family peptidase</fullName>
    </submittedName>
</protein>
<dbReference type="Proteomes" id="UP000290637">
    <property type="component" value="Chromosome"/>
</dbReference>
<gene>
    <name evidence="2" type="ORF">EWM63_25420</name>
</gene>
<dbReference type="EMBL" id="CP035913">
    <property type="protein sequence ID" value="QBE65911.1"/>
    <property type="molecule type" value="Genomic_DNA"/>
</dbReference>
<feature type="domain" description="Peptidase M15C" evidence="1">
    <location>
        <begin position="77"/>
        <end position="135"/>
    </location>
</feature>
<keyword evidence="3" id="KW-1185">Reference proteome</keyword>
<name>A0A4P6L368_9BURK</name>
<dbReference type="RefSeq" id="WP_130189020.1">
    <property type="nucleotide sequence ID" value="NZ_CP035913.1"/>
</dbReference>
<evidence type="ECO:0000259" key="1">
    <source>
        <dbReference type="Pfam" id="PF13539"/>
    </source>
</evidence>